<evidence type="ECO:0000313" key="2">
    <source>
        <dbReference type="EMBL" id="GAI94347.1"/>
    </source>
</evidence>
<evidence type="ECO:0000256" key="1">
    <source>
        <dbReference type="SAM" id="MobiDB-lite"/>
    </source>
</evidence>
<organism evidence="2">
    <name type="scientific">marine sediment metagenome</name>
    <dbReference type="NCBI Taxonomy" id="412755"/>
    <lineage>
        <taxon>unclassified sequences</taxon>
        <taxon>metagenomes</taxon>
        <taxon>ecological metagenomes</taxon>
    </lineage>
</organism>
<proteinExistence type="predicted"/>
<reference evidence="2" key="1">
    <citation type="journal article" date="2014" name="Front. Microbiol.">
        <title>High frequency of phylogenetically diverse reductive dehalogenase-homologous genes in deep subseafloor sedimentary metagenomes.</title>
        <authorList>
            <person name="Kawai M."/>
            <person name="Futagami T."/>
            <person name="Toyoda A."/>
            <person name="Takaki Y."/>
            <person name="Nishi S."/>
            <person name="Hori S."/>
            <person name="Arai W."/>
            <person name="Tsubouchi T."/>
            <person name="Morono Y."/>
            <person name="Uchiyama I."/>
            <person name="Ito T."/>
            <person name="Fujiyama A."/>
            <person name="Inagaki F."/>
            <person name="Takami H."/>
        </authorList>
    </citation>
    <scope>NUCLEOTIDE SEQUENCE</scope>
    <source>
        <strain evidence="2">Expedition CK06-06</strain>
    </source>
</reference>
<comment type="caution">
    <text evidence="2">The sequence shown here is derived from an EMBL/GenBank/DDBJ whole genome shotgun (WGS) entry which is preliminary data.</text>
</comment>
<protein>
    <submittedName>
        <fullName evidence="2">Uncharacterized protein</fullName>
    </submittedName>
</protein>
<sequence length="121" mass="13042">MPRDQKPDIERLVWPEDGNKFQWLDRLDTILSVATKAGVAYAGYNAFKHPMGAVYGMLALKLAESAGALPSNLVGVGMLAHIGVTNMQVQGGEYTPSRESSDAFRAQMTGGTPPDDSNPYL</sequence>
<feature type="region of interest" description="Disordered" evidence="1">
    <location>
        <begin position="91"/>
        <end position="121"/>
    </location>
</feature>
<name>X1SMQ1_9ZZZZ</name>
<gene>
    <name evidence="2" type="ORF">S12H4_27043</name>
</gene>
<feature type="non-terminal residue" evidence="2">
    <location>
        <position position="121"/>
    </location>
</feature>
<dbReference type="AlphaFoldDB" id="X1SMQ1"/>
<accession>X1SMQ1</accession>
<dbReference type="EMBL" id="BARW01015402">
    <property type="protein sequence ID" value="GAI94347.1"/>
    <property type="molecule type" value="Genomic_DNA"/>
</dbReference>